<dbReference type="Proteomes" id="UP000293142">
    <property type="component" value="Unassembled WGS sequence"/>
</dbReference>
<dbReference type="InterPro" id="IPR011040">
    <property type="entry name" value="Sialidase"/>
</dbReference>
<proteinExistence type="predicted"/>
<keyword evidence="3" id="KW-1185">Reference proteome</keyword>
<accession>A0A4Q9DR21</accession>
<dbReference type="OrthoDB" id="2573915at2"/>
<dbReference type="InterPro" id="IPR036278">
    <property type="entry name" value="Sialidase_sf"/>
</dbReference>
<dbReference type="Gene3D" id="2.120.10.10">
    <property type="match status" value="1"/>
</dbReference>
<organism evidence="2 3">
    <name type="scientific">Paenibacillus thalictri</name>
    <dbReference type="NCBI Taxonomy" id="2527873"/>
    <lineage>
        <taxon>Bacteria</taxon>
        <taxon>Bacillati</taxon>
        <taxon>Bacillota</taxon>
        <taxon>Bacilli</taxon>
        <taxon>Bacillales</taxon>
        <taxon>Paenibacillaceae</taxon>
        <taxon>Paenibacillus</taxon>
    </lineage>
</organism>
<evidence type="ECO:0000259" key="1">
    <source>
        <dbReference type="Pfam" id="PF13088"/>
    </source>
</evidence>
<feature type="domain" description="Sialidase" evidence="1">
    <location>
        <begin position="111"/>
        <end position="305"/>
    </location>
</feature>
<dbReference type="AlphaFoldDB" id="A0A4Q9DR21"/>
<reference evidence="2 3" key="1">
    <citation type="submission" date="2019-02" db="EMBL/GenBank/DDBJ databases">
        <title>Paenibacillus sp. nov., isolated from surface-sterilized tissue of Thalictrum simplex L.</title>
        <authorList>
            <person name="Tuo L."/>
        </authorList>
    </citation>
    <scope>NUCLEOTIDE SEQUENCE [LARGE SCALE GENOMIC DNA]</scope>
    <source>
        <strain evidence="2 3">N2SHLJ1</strain>
    </source>
</reference>
<dbReference type="Pfam" id="PF13088">
    <property type="entry name" value="BNR_2"/>
    <property type="match status" value="1"/>
</dbReference>
<evidence type="ECO:0000313" key="2">
    <source>
        <dbReference type="EMBL" id="TBL79049.1"/>
    </source>
</evidence>
<sequence>MQRTIVMDNMCGWPNLTQFPDGSLISSVFNHPSHGLAESEVDCYRSVDGGYTWHYHGTPAKHEPERNRMNVACGLAANGDFLVLAGGWDRRPKRKEDALPWSECNRLPAVVCRSNDQGKTFTTTAFNYSIPGNENVLVPYGDMFIVEGNRLACACYTCSKDMKFTKSYIVFSDDDGYTWTSHGVISEQNYHETALWFHDSLNGIAISRKNLIDYVDQFGTTDGGKTWTFQQRVTMAGVHPAHVTRLDSGFLLMTCGIRLKNNWGIGVCVSKDGGDSWSRMAGLCNFGQLSDGGYPATVQLSDGELLTHYYASGVPFHERYFVGQVKWQYSELF</sequence>
<evidence type="ECO:0000313" key="3">
    <source>
        <dbReference type="Proteomes" id="UP000293142"/>
    </source>
</evidence>
<dbReference type="SUPFAM" id="SSF50939">
    <property type="entry name" value="Sialidases"/>
    <property type="match status" value="1"/>
</dbReference>
<dbReference type="CDD" id="cd15482">
    <property type="entry name" value="Sialidase_non-viral"/>
    <property type="match status" value="1"/>
</dbReference>
<comment type="caution">
    <text evidence="2">The sequence shown here is derived from an EMBL/GenBank/DDBJ whole genome shotgun (WGS) entry which is preliminary data.</text>
</comment>
<name>A0A4Q9DR21_9BACL</name>
<dbReference type="EMBL" id="SIRE01000008">
    <property type="protein sequence ID" value="TBL79049.1"/>
    <property type="molecule type" value="Genomic_DNA"/>
</dbReference>
<dbReference type="RefSeq" id="WP_131013685.1">
    <property type="nucleotide sequence ID" value="NZ_SIRE01000008.1"/>
</dbReference>
<protein>
    <submittedName>
        <fullName evidence="2">Exo-alpha-sialidase</fullName>
    </submittedName>
</protein>
<gene>
    <name evidence="2" type="ORF">EYB31_12550</name>
</gene>